<sequence length="233" mass="26380">MNFNILIIVIIFAIPTAKSCGYNIIWDRDFCEDTAENRLSTSFLPPNSLDQLCEFEIGSNITLEHLNRNNYENLFRVRDRDDLISCSSINSTSDLVIISDSYTFNIDSENFRFGEEVYFISTSNGSKHAAENNRKIHPPCLQLAFRVINSANECIVTENCMRSSILTDNTNDTFGCSGLSMNVLLIIYIGVPLLIICIVATLVGAIFFSSRSRRMLIQQSFHKEKTEVTDVEM</sequence>
<dbReference type="InterPro" id="IPR008972">
    <property type="entry name" value="Cupredoxin"/>
</dbReference>
<evidence type="ECO:0000256" key="2">
    <source>
        <dbReference type="SAM" id="SignalP"/>
    </source>
</evidence>
<keyword evidence="2" id="KW-0732">Signal</keyword>
<feature type="chain" id="PRO_5044000847" evidence="2">
    <location>
        <begin position="22"/>
        <end position="233"/>
    </location>
</feature>
<dbReference type="Proteomes" id="UP001165289">
    <property type="component" value="Unassembled WGS sequence"/>
</dbReference>
<evidence type="ECO:0000256" key="1">
    <source>
        <dbReference type="SAM" id="Phobius"/>
    </source>
</evidence>
<keyword evidence="1" id="KW-1133">Transmembrane helix</keyword>
<proteinExistence type="predicted"/>
<accession>A0AAV7JMJ1</accession>
<evidence type="ECO:0000313" key="4">
    <source>
        <dbReference type="Proteomes" id="UP001165289"/>
    </source>
</evidence>
<name>A0AAV7JMJ1_9METZ</name>
<gene>
    <name evidence="3" type="ORF">LOD99_6614</name>
</gene>
<comment type="caution">
    <text evidence="3">The sequence shown here is derived from an EMBL/GenBank/DDBJ whole genome shotgun (WGS) entry which is preliminary data.</text>
</comment>
<keyword evidence="4" id="KW-1185">Reference proteome</keyword>
<dbReference type="EMBL" id="JAKMXF010000319">
    <property type="protein sequence ID" value="KAI6649610.1"/>
    <property type="molecule type" value="Genomic_DNA"/>
</dbReference>
<feature type="signal peptide" evidence="2">
    <location>
        <begin position="1"/>
        <end position="21"/>
    </location>
</feature>
<feature type="transmembrane region" description="Helical" evidence="1">
    <location>
        <begin position="185"/>
        <end position="208"/>
    </location>
</feature>
<keyword evidence="1" id="KW-0812">Transmembrane</keyword>
<dbReference type="AlphaFoldDB" id="A0AAV7JMJ1"/>
<reference evidence="3 4" key="1">
    <citation type="journal article" date="2023" name="BMC Biol.">
        <title>The compact genome of the sponge Oopsacas minuta (Hexactinellida) is lacking key metazoan core genes.</title>
        <authorList>
            <person name="Santini S."/>
            <person name="Schenkelaars Q."/>
            <person name="Jourda C."/>
            <person name="Duchesne M."/>
            <person name="Belahbib H."/>
            <person name="Rocher C."/>
            <person name="Selva M."/>
            <person name="Riesgo A."/>
            <person name="Vervoort M."/>
            <person name="Leys S.P."/>
            <person name="Kodjabachian L."/>
            <person name="Le Bivic A."/>
            <person name="Borchiellini C."/>
            <person name="Claverie J.M."/>
            <person name="Renard E."/>
        </authorList>
    </citation>
    <scope>NUCLEOTIDE SEQUENCE [LARGE SCALE GENOMIC DNA]</scope>
    <source>
        <strain evidence="3">SPO-2</strain>
    </source>
</reference>
<dbReference type="Gene3D" id="2.60.40.420">
    <property type="entry name" value="Cupredoxins - blue copper proteins"/>
    <property type="match status" value="1"/>
</dbReference>
<organism evidence="3 4">
    <name type="scientific">Oopsacas minuta</name>
    <dbReference type="NCBI Taxonomy" id="111878"/>
    <lineage>
        <taxon>Eukaryota</taxon>
        <taxon>Metazoa</taxon>
        <taxon>Porifera</taxon>
        <taxon>Hexactinellida</taxon>
        <taxon>Hexasterophora</taxon>
        <taxon>Lyssacinosida</taxon>
        <taxon>Leucopsacidae</taxon>
        <taxon>Oopsacas</taxon>
    </lineage>
</organism>
<keyword evidence="1" id="KW-0472">Membrane</keyword>
<protein>
    <submittedName>
        <fullName evidence="3">Uncharacterized protein</fullName>
    </submittedName>
</protein>
<evidence type="ECO:0000313" key="3">
    <source>
        <dbReference type="EMBL" id="KAI6649610.1"/>
    </source>
</evidence>